<protein>
    <submittedName>
        <fullName evidence="1">Uncharacterized protein</fullName>
    </submittedName>
</protein>
<reference evidence="1" key="2">
    <citation type="submission" date="2013-05" db="EMBL/GenBank/DDBJ databases">
        <authorList>
            <person name="Carter J.-M."/>
            <person name="Baker S.C."/>
            <person name="Pink R."/>
            <person name="Carter D.R.F."/>
            <person name="Collins A."/>
            <person name="Tomlin J."/>
            <person name="Gibbs M."/>
            <person name="Breuker C.J."/>
        </authorList>
    </citation>
    <scope>NUCLEOTIDE SEQUENCE</scope>
    <source>
        <tissue evidence="1">Ovary</tissue>
    </source>
</reference>
<reference evidence="1" key="1">
    <citation type="journal article" date="2013" name="BMC Genomics">
        <title>Unscrambling butterfly oogenesis.</title>
        <authorList>
            <person name="Carter J.M."/>
            <person name="Baker S.C."/>
            <person name="Pink R."/>
            <person name="Carter D.R."/>
            <person name="Collins A."/>
            <person name="Tomlin J."/>
            <person name="Gibbs M."/>
            <person name="Breuker C.J."/>
        </authorList>
    </citation>
    <scope>NUCLEOTIDE SEQUENCE</scope>
    <source>
        <tissue evidence="1">Ovary</tissue>
    </source>
</reference>
<proteinExistence type="predicted"/>
<organism evidence="1">
    <name type="scientific">Pararge aegeria</name>
    <name type="common">speckled wood butterfly</name>
    <dbReference type="NCBI Taxonomy" id="116150"/>
    <lineage>
        <taxon>Eukaryota</taxon>
        <taxon>Metazoa</taxon>
        <taxon>Ecdysozoa</taxon>
        <taxon>Arthropoda</taxon>
        <taxon>Hexapoda</taxon>
        <taxon>Insecta</taxon>
        <taxon>Pterygota</taxon>
        <taxon>Neoptera</taxon>
        <taxon>Endopterygota</taxon>
        <taxon>Lepidoptera</taxon>
        <taxon>Glossata</taxon>
        <taxon>Ditrysia</taxon>
        <taxon>Papilionoidea</taxon>
        <taxon>Nymphalidae</taxon>
        <taxon>Satyrinae</taxon>
        <taxon>Satyrini</taxon>
        <taxon>Parargina</taxon>
        <taxon>Pararge</taxon>
    </lineage>
</organism>
<sequence length="67" mass="7581">MTLLMFYKQHLQFIGSYVNANQNHLTRELSVLARATSHTLGLEEIASQVMGYMPCDAATSAERCCWK</sequence>
<dbReference type="EMBL" id="GAIX01008488">
    <property type="protein sequence ID" value="JAA84072.1"/>
    <property type="molecule type" value="Transcribed_RNA"/>
</dbReference>
<evidence type="ECO:0000313" key="1">
    <source>
        <dbReference type="EMBL" id="JAA84072.1"/>
    </source>
</evidence>
<accession>S4PVI3</accession>
<dbReference type="AlphaFoldDB" id="S4PVI3"/>
<name>S4PVI3_9NEOP</name>